<dbReference type="EMBL" id="VTES01000006">
    <property type="protein sequence ID" value="TYS60634.1"/>
    <property type="molecule type" value="Genomic_DNA"/>
</dbReference>
<protein>
    <recommendedName>
        <fullName evidence="6">Carbamoyltransferase</fullName>
    </recommendedName>
</protein>
<evidence type="ECO:0000259" key="2">
    <source>
        <dbReference type="Pfam" id="PF02543"/>
    </source>
</evidence>
<name>A0A5D4SEV4_9BACI</name>
<dbReference type="AlphaFoldDB" id="A0A5D4SEV4"/>
<evidence type="ECO:0000256" key="1">
    <source>
        <dbReference type="ARBA" id="ARBA00006129"/>
    </source>
</evidence>
<proteinExistence type="inferred from homology"/>
<dbReference type="PANTHER" id="PTHR34847">
    <property type="entry name" value="NODULATION PROTEIN U"/>
    <property type="match status" value="1"/>
</dbReference>
<dbReference type="InterPro" id="IPR043129">
    <property type="entry name" value="ATPase_NBD"/>
</dbReference>
<comment type="caution">
    <text evidence="4">The sequence shown here is derived from an EMBL/GenBank/DDBJ whole genome shotgun (WGS) entry which is preliminary data.</text>
</comment>
<dbReference type="SUPFAM" id="SSF53067">
    <property type="entry name" value="Actin-like ATPase domain"/>
    <property type="match status" value="1"/>
</dbReference>
<dbReference type="InterPro" id="IPR051338">
    <property type="entry name" value="NodU/CmcH_Carbamoyltrnsfr"/>
</dbReference>
<gene>
    <name evidence="4" type="ORF">FZD47_20720</name>
</gene>
<reference evidence="4 5" key="1">
    <citation type="submission" date="2019-08" db="EMBL/GenBank/DDBJ databases">
        <title>Bacillus genomes from the desert of Cuatro Cienegas, Coahuila.</title>
        <authorList>
            <person name="Olmedo-Alvarez G."/>
        </authorList>
    </citation>
    <scope>NUCLEOTIDE SEQUENCE [LARGE SCALE GENOMIC DNA]</scope>
    <source>
        <strain evidence="4 5">CH37_1T</strain>
    </source>
</reference>
<dbReference type="Gene3D" id="3.30.420.40">
    <property type="match status" value="1"/>
</dbReference>
<comment type="similarity">
    <text evidence="1">Belongs to the NodU/CmcH family.</text>
</comment>
<dbReference type="InterPro" id="IPR003696">
    <property type="entry name" value="Carbtransf_dom"/>
</dbReference>
<dbReference type="Proteomes" id="UP000323732">
    <property type="component" value="Unassembled WGS sequence"/>
</dbReference>
<dbReference type="Pfam" id="PF02543">
    <property type="entry name" value="Carbam_trans_N"/>
    <property type="match status" value="1"/>
</dbReference>
<dbReference type="InterPro" id="IPR038152">
    <property type="entry name" value="Carbam_trans_C_sf"/>
</dbReference>
<feature type="domain" description="Carbamoyltransferase C-terminal" evidence="3">
    <location>
        <begin position="373"/>
        <end position="539"/>
    </location>
</feature>
<dbReference type="PANTHER" id="PTHR34847:SF1">
    <property type="entry name" value="NODULATION PROTEIN U"/>
    <property type="match status" value="1"/>
</dbReference>
<organism evidence="4 5">
    <name type="scientific">Bacillus infantis</name>
    <dbReference type="NCBI Taxonomy" id="324767"/>
    <lineage>
        <taxon>Bacteria</taxon>
        <taxon>Bacillati</taxon>
        <taxon>Bacillota</taxon>
        <taxon>Bacilli</taxon>
        <taxon>Bacillales</taxon>
        <taxon>Bacillaceae</taxon>
        <taxon>Bacillus</taxon>
    </lineage>
</organism>
<feature type="domain" description="Carbamoyltransferase" evidence="2">
    <location>
        <begin position="90"/>
        <end position="318"/>
    </location>
</feature>
<dbReference type="RefSeq" id="WP_148950781.1">
    <property type="nucleotide sequence ID" value="NZ_VTES01000006.1"/>
</dbReference>
<dbReference type="InterPro" id="IPR031730">
    <property type="entry name" value="Carbam_trans_C"/>
</dbReference>
<dbReference type="Pfam" id="PF16861">
    <property type="entry name" value="Carbam_trans_C"/>
    <property type="match status" value="1"/>
</dbReference>
<dbReference type="GO" id="GO:0003824">
    <property type="term" value="F:catalytic activity"/>
    <property type="evidence" value="ECO:0007669"/>
    <property type="project" value="InterPro"/>
</dbReference>
<evidence type="ECO:0000259" key="3">
    <source>
        <dbReference type="Pfam" id="PF16861"/>
    </source>
</evidence>
<evidence type="ECO:0000313" key="4">
    <source>
        <dbReference type="EMBL" id="TYS60634.1"/>
    </source>
</evidence>
<evidence type="ECO:0000313" key="5">
    <source>
        <dbReference type="Proteomes" id="UP000323732"/>
    </source>
</evidence>
<evidence type="ECO:0008006" key="6">
    <source>
        <dbReference type="Google" id="ProtNLM"/>
    </source>
</evidence>
<dbReference type="Gene3D" id="3.90.870.20">
    <property type="entry name" value="Carbamoyltransferase, C-terminal domain"/>
    <property type="match status" value="1"/>
</dbReference>
<accession>A0A5D4SEV4</accession>
<sequence length="542" mass="61082">MVRILGLGGSGHSYSACLLNQDKIEVAIEEERINKTKNSLFPVSSNPNLKLARCSAAEYCLKNGGISKGELDVVIANNLLNPIYYARYSDKITFINHLLSHASASYFTSPYSEAAILVADSCGSKISDNPDSSETTGLFFGSGNNLKELCIFSGEMTIPNYPTNSIVEFYSCVTHGIGYDFLEDIKTMELSFYGTDTFLKEFEQFYTLDQQGCFNRSKKQSQQMENFIKNKIQMAKTPHENERVKADIAYAAQHHFEKIMVSLCMYLFQRTRSVNLCIGGYAAFNSALNKKILEETPFEKIYTFSSYGDADTSIGSALYAYHVITNNPYYPSKTPFNPYLGKSYSNNEIMHGINQYKENVSFRKVSDITKVVASELSEGKIVGWFQGGSEFGPRGLGNRTILANPNHDRSVEFINEQGKSMDSVGLLVSEEFHHEVFNDAPVSYYKDHITPLDKTIKYRTSSLQKFKGYYPYHTINKDLNPQLHHLIYSFRERTAIPLLLSTSFKLPSTTTVDNPDDAIKAFLEMKVDCLAIGDYFITRKCS</sequence>